<dbReference type="GO" id="GO:0016787">
    <property type="term" value="F:hydrolase activity"/>
    <property type="evidence" value="ECO:0007669"/>
    <property type="project" value="UniProtKB-KW"/>
</dbReference>
<evidence type="ECO:0000256" key="1">
    <source>
        <dbReference type="SAM" id="SignalP"/>
    </source>
</evidence>
<gene>
    <name evidence="3" type="ORF">EQG79_06730</name>
</gene>
<dbReference type="Pfam" id="PF17389">
    <property type="entry name" value="Bac_rhamnosid6H"/>
    <property type="match status" value="1"/>
</dbReference>
<accession>A0A4Q2UQ00</accession>
<dbReference type="Proteomes" id="UP000290407">
    <property type="component" value="Unassembled WGS sequence"/>
</dbReference>
<dbReference type="InterPro" id="IPR035396">
    <property type="entry name" value="Bac_rhamnosid6H"/>
</dbReference>
<protein>
    <submittedName>
        <fullName evidence="3">Glycoside hydrolase</fullName>
    </submittedName>
</protein>
<dbReference type="Gene3D" id="2.60.420.10">
    <property type="entry name" value="Maltose phosphorylase, domain 3"/>
    <property type="match status" value="1"/>
</dbReference>
<feature type="domain" description="Alpha-L-rhamnosidase six-hairpin glycosidase" evidence="2">
    <location>
        <begin position="338"/>
        <end position="664"/>
    </location>
</feature>
<dbReference type="Gene3D" id="1.50.10.10">
    <property type="match status" value="1"/>
</dbReference>
<name>A0A4Q2UQ00_9BACT</name>
<dbReference type="SUPFAM" id="SSF48208">
    <property type="entry name" value="Six-hairpin glycosidases"/>
    <property type="match status" value="1"/>
</dbReference>
<organism evidence="3 4">
    <name type="scientific">Spirosoma sordidisoli</name>
    <dbReference type="NCBI Taxonomy" id="2502893"/>
    <lineage>
        <taxon>Bacteria</taxon>
        <taxon>Pseudomonadati</taxon>
        <taxon>Bacteroidota</taxon>
        <taxon>Cytophagia</taxon>
        <taxon>Cytophagales</taxon>
        <taxon>Cytophagaceae</taxon>
        <taxon>Spirosoma</taxon>
    </lineage>
</organism>
<sequence length="773" mass="87054">MPLPMRFLPVLLLVLVAVATHAQPFQALWLTTSTADSTAPNSWHCYRQTASLRAVPNQVIARIAVDSKYWLWVNGRQVVYEGGLKRGPNPRDTYYDEIDLAPYLKPGSNTIAVLVWFWGGKGFSHRNSGRTGLLFDCETSAGPFLNRFGWKAQLHPAYEPSQLSKPNFRLSEPNIRFNARNDITGWYTDNYDDSAWPRAFIVGRAGNAPWGQLTKRPIPLFKDHGLKNYVRTQRRIGKANRPDTLIGTLPYDCHVSPVLTVKAPAGQRIMIGSDTYFMGASGSDSLYTNGAEYITRAGQQTYESLGWLSGHEIRYALPKSVTVVAVQYRETGYNSAFAGSFRCSDPMLNTLWTKAQRSLYLNMRDNFMDCPDRERAQWAGDAALQMGQTFYALDSNSTALGRKLLLNLADWQRPDSIIYNPVPETNWKQELPAQSLMSMAESWRYFRHTHDTATIRHIYPALRRYLALWKPDSTGQLNYRKGGWDWGDWGTNQDQVLIQHGWYAIALQTAIRIANLTRQPDHARQYQQRLDSLRTFLNSPVCWNGSAYRHAQYTQETDDRANALMVLAGIADSTKYDAIVQVFSTQQHASPYMEKFVLESLIRMNRLPMALARIKTRYRPMITSRLSTLWELWAYDDRPGVAHGNSGYNHGWSGGPLLLMAEYVAGMQPGDRMGQYRIFPQLASLTSVAASMPTAGGPLSVQIAKLPAALNMTVTIPPRQSATVGLPLTGTPAKRVLCNGKPVAQVSGLRFVEKNSRYYVVEVPAGTYRFSVN</sequence>
<comment type="caution">
    <text evidence="3">The sequence shown here is derived from an EMBL/GenBank/DDBJ whole genome shotgun (WGS) entry which is preliminary data.</text>
</comment>
<dbReference type="SUPFAM" id="SSF49785">
    <property type="entry name" value="Galactose-binding domain-like"/>
    <property type="match status" value="1"/>
</dbReference>
<dbReference type="EMBL" id="SBLB01000001">
    <property type="protein sequence ID" value="RYC71817.1"/>
    <property type="molecule type" value="Genomic_DNA"/>
</dbReference>
<feature type="signal peptide" evidence="1">
    <location>
        <begin position="1"/>
        <end position="22"/>
    </location>
</feature>
<feature type="chain" id="PRO_5020463759" evidence="1">
    <location>
        <begin position="23"/>
        <end position="773"/>
    </location>
</feature>
<dbReference type="PANTHER" id="PTHR34987:SF4">
    <property type="entry name" value="ALPHA-L-RHAMNOSIDASE C-TERMINAL DOMAIN-CONTAINING PROTEIN"/>
    <property type="match status" value="1"/>
</dbReference>
<keyword evidence="4" id="KW-1185">Reference proteome</keyword>
<dbReference type="Gene3D" id="2.60.120.260">
    <property type="entry name" value="Galactose-binding domain-like"/>
    <property type="match status" value="1"/>
</dbReference>
<keyword evidence="1" id="KW-0732">Signal</keyword>
<evidence type="ECO:0000313" key="4">
    <source>
        <dbReference type="Proteomes" id="UP000290407"/>
    </source>
</evidence>
<evidence type="ECO:0000259" key="2">
    <source>
        <dbReference type="Pfam" id="PF17389"/>
    </source>
</evidence>
<proteinExistence type="predicted"/>
<dbReference type="InterPro" id="IPR008928">
    <property type="entry name" value="6-hairpin_glycosidase_sf"/>
</dbReference>
<dbReference type="AlphaFoldDB" id="A0A4Q2UQ00"/>
<dbReference type="InterPro" id="IPR012341">
    <property type="entry name" value="6hp_glycosidase-like_sf"/>
</dbReference>
<keyword evidence="3" id="KW-0378">Hydrolase</keyword>
<evidence type="ECO:0000313" key="3">
    <source>
        <dbReference type="EMBL" id="RYC71817.1"/>
    </source>
</evidence>
<dbReference type="GO" id="GO:0005975">
    <property type="term" value="P:carbohydrate metabolic process"/>
    <property type="evidence" value="ECO:0007669"/>
    <property type="project" value="InterPro"/>
</dbReference>
<dbReference type="PANTHER" id="PTHR34987">
    <property type="entry name" value="C, PUTATIVE (AFU_ORTHOLOGUE AFUA_3G02880)-RELATED"/>
    <property type="match status" value="1"/>
</dbReference>
<dbReference type="InterPro" id="IPR008979">
    <property type="entry name" value="Galactose-bd-like_sf"/>
</dbReference>
<reference evidence="3 4" key="1">
    <citation type="submission" date="2019-01" db="EMBL/GenBank/DDBJ databases">
        <title>Spirosoma flava sp. nov., a propanil-degrading bacterium isolated from herbicide-contaminated soil.</title>
        <authorList>
            <person name="Zhang L."/>
            <person name="Jiang J.-D."/>
        </authorList>
    </citation>
    <scope>NUCLEOTIDE SEQUENCE [LARGE SCALE GENOMIC DNA]</scope>
    <source>
        <strain evidence="3 4">TY50</strain>
    </source>
</reference>